<proteinExistence type="predicted"/>
<dbReference type="Pfam" id="PF01501">
    <property type="entry name" value="Glyco_transf_8"/>
    <property type="match status" value="1"/>
</dbReference>
<dbReference type="PANTHER" id="PTHR13778">
    <property type="entry name" value="GLYCOSYLTRANSFERASE 8 DOMAIN-CONTAINING PROTEIN"/>
    <property type="match status" value="1"/>
</dbReference>
<organism evidence="4 5">
    <name type="scientific">Peteryoungia algae</name>
    <dbReference type="NCBI Taxonomy" id="2919917"/>
    <lineage>
        <taxon>Bacteria</taxon>
        <taxon>Pseudomonadati</taxon>
        <taxon>Pseudomonadota</taxon>
        <taxon>Alphaproteobacteria</taxon>
        <taxon>Hyphomicrobiales</taxon>
        <taxon>Rhizobiaceae</taxon>
        <taxon>Peteryoungia</taxon>
    </lineage>
</organism>
<dbReference type="RefSeq" id="WP_245137876.1">
    <property type="nucleotide sequence ID" value="NZ_CP128477.1"/>
</dbReference>
<gene>
    <name evidence="4" type="ORF">MKJ03_19595</name>
</gene>
<dbReference type="SUPFAM" id="SSF53448">
    <property type="entry name" value="Nucleotide-diphospho-sugar transferases"/>
    <property type="match status" value="1"/>
</dbReference>
<dbReference type="Gene3D" id="3.90.550.10">
    <property type="entry name" value="Spore Coat Polysaccharide Biosynthesis Protein SpsA, Chain A"/>
    <property type="match status" value="1"/>
</dbReference>
<keyword evidence="2 4" id="KW-0808">Transferase</keyword>
<keyword evidence="3" id="KW-0479">Metal-binding</keyword>
<evidence type="ECO:0000313" key="5">
    <source>
        <dbReference type="Proteomes" id="UP001522662"/>
    </source>
</evidence>
<evidence type="ECO:0000313" key="4">
    <source>
        <dbReference type="EMBL" id="MCJ8240546.1"/>
    </source>
</evidence>
<dbReference type="PANTHER" id="PTHR13778:SF47">
    <property type="entry name" value="LIPOPOLYSACCHARIDE 1,3-GALACTOSYLTRANSFERASE"/>
    <property type="match status" value="1"/>
</dbReference>
<keyword evidence="4" id="KW-0614">Plasmid</keyword>
<dbReference type="InterPro" id="IPR050748">
    <property type="entry name" value="Glycosyltrans_8_dom-fam"/>
</dbReference>
<evidence type="ECO:0000256" key="3">
    <source>
        <dbReference type="ARBA" id="ARBA00022723"/>
    </source>
</evidence>
<dbReference type="Proteomes" id="UP001522662">
    <property type="component" value="Unassembled WGS sequence"/>
</dbReference>
<evidence type="ECO:0000256" key="1">
    <source>
        <dbReference type="ARBA" id="ARBA00022676"/>
    </source>
</evidence>
<evidence type="ECO:0000256" key="2">
    <source>
        <dbReference type="ARBA" id="ARBA00022679"/>
    </source>
</evidence>
<reference evidence="4 5" key="1">
    <citation type="submission" date="2022-03" db="EMBL/GenBank/DDBJ databases">
        <title>Rhizobium SSM4.3 sp. nov., isolated from Sediment (Gouqi Island).</title>
        <authorList>
            <person name="Chen G."/>
        </authorList>
    </citation>
    <scope>NUCLEOTIDE SEQUENCE [LARGE SCALE GENOMIC DNA]</scope>
    <source>
        <strain evidence="4 5">SSM4.3</strain>
        <plasmid evidence="4">unnamed</plasmid>
    </source>
</reference>
<dbReference type="InterPro" id="IPR029044">
    <property type="entry name" value="Nucleotide-diphossugar_trans"/>
</dbReference>
<keyword evidence="1" id="KW-0328">Glycosyltransferase</keyword>
<name>A0ABT0D566_9HYPH</name>
<dbReference type="InterPro" id="IPR002495">
    <property type="entry name" value="Glyco_trans_8"/>
</dbReference>
<dbReference type="EMBL" id="JALAYX010000006">
    <property type="protein sequence ID" value="MCJ8240546.1"/>
    <property type="molecule type" value="Genomic_DNA"/>
</dbReference>
<dbReference type="GO" id="GO:0016740">
    <property type="term" value="F:transferase activity"/>
    <property type="evidence" value="ECO:0007669"/>
    <property type="project" value="UniProtKB-KW"/>
</dbReference>
<accession>A0ABT0D566</accession>
<keyword evidence="5" id="KW-1185">Reference proteome</keyword>
<protein>
    <submittedName>
        <fullName evidence="4">Glycosyl transferase</fullName>
    </submittedName>
</protein>
<sequence>MNIQCIVYVTDENYFFPTAVSARQARDAASSSTDVVIVLTERFSHRDEAEEFCKSCGIILLDCSQFLAGRFDKVDRREFGARISIAAMGRLLLSDLLPEHYRQVIYIDSDTQIVGDLAALEEVEVPRGKVLAALDYMSIMEAARTGKPQSYFNSGVLKFDPTDWIGPAAFQYFSEHGGHLHDQGALNTVAGDATIVMSNRWNFPRQFLHLAEEYPTIIHFASHPKPWDGVYFPCSRRETVVYEQTLKAYPSLGPFVRKVSLPRRLAYRLRSIRDRIANYLPLPRRGTDPKAIRRVVCDWRADQTALSPSRHVDAPV</sequence>
<comment type="caution">
    <text evidence="4">The sequence shown here is derived from an EMBL/GenBank/DDBJ whole genome shotgun (WGS) entry which is preliminary data.</text>
</comment>
<geneLocation type="plasmid" evidence="4">
    <name>unnamed</name>
</geneLocation>